<comment type="caution">
    <text evidence="3">The sequence shown here is derived from an EMBL/GenBank/DDBJ whole genome shotgun (WGS) entry which is preliminary data.</text>
</comment>
<organism evidence="3 6">
    <name type="scientific">Enterocloster aldenensis</name>
    <dbReference type="NCBI Taxonomy" id="358742"/>
    <lineage>
        <taxon>Bacteria</taxon>
        <taxon>Bacillati</taxon>
        <taxon>Bacillota</taxon>
        <taxon>Clostridia</taxon>
        <taxon>Lachnospirales</taxon>
        <taxon>Lachnospiraceae</taxon>
        <taxon>Enterocloster</taxon>
    </lineage>
</organism>
<dbReference type="PANTHER" id="PTHR43489">
    <property type="entry name" value="ISOMERASE"/>
    <property type="match status" value="1"/>
</dbReference>
<evidence type="ECO:0000256" key="1">
    <source>
        <dbReference type="ARBA" id="ARBA00023235"/>
    </source>
</evidence>
<dbReference type="RefSeq" id="WP_165642971.1">
    <property type="nucleotide sequence ID" value="NZ_CAXTHN010000011.1"/>
</dbReference>
<dbReference type="Proteomes" id="UP000669239">
    <property type="component" value="Unassembled WGS sequence"/>
</dbReference>
<sequence length="280" mass="31159">MKFGVSSYIWVSPFSNDTIDQLKHAKDLGFDIYEIGVEDPASFDPVFVKHEADRVGIQVNICGAFGTERDISSDNPDYRDNGMAYIRTLIDMASILGSPYVAGPMYAATGRARLASTEERERQWAYAAGNLRELAGYAASKGIRLALETLNRFETDFLNTVQQGIRLLDEIGCNNVGFLLDTFHMNIEEKNLGQAIRMAGDRLFDFHACSNDRGTPGEDHLDWKEISQALKEIDYDGAVVIESFTTDIKEIAKAVSLWRPLAASQDALASEGLQFLRKNL</sequence>
<dbReference type="AlphaFoldDB" id="A0AAW5BWC7"/>
<dbReference type="EMBL" id="JAAITT010000050">
    <property type="protein sequence ID" value="NSJ51869.1"/>
    <property type="molecule type" value="Genomic_DNA"/>
</dbReference>
<reference evidence="4" key="2">
    <citation type="submission" date="2020-02" db="EMBL/GenBank/DDBJ databases">
        <authorList>
            <person name="Littmann E."/>
            <person name="Sorbara M."/>
        </authorList>
    </citation>
    <scope>NUCLEOTIDE SEQUENCE</scope>
    <source>
        <strain evidence="4">MSK.1.17</strain>
    </source>
</reference>
<name>A0AAW5BWC7_9FIRM</name>
<dbReference type="PANTHER" id="PTHR43489:SF7">
    <property type="entry name" value="3-DEHYDRO-D-GULOSIDE 4-EPIMERASE-RELATED"/>
    <property type="match status" value="1"/>
</dbReference>
<protein>
    <submittedName>
        <fullName evidence="3">Sugar phosphate isomerase/epimerase</fullName>
    </submittedName>
</protein>
<evidence type="ECO:0000313" key="4">
    <source>
        <dbReference type="EMBL" id="NSJ51869.1"/>
    </source>
</evidence>
<evidence type="ECO:0000313" key="5">
    <source>
        <dbReference type="Proteomes" id="UP000669239"/>
    </source>
</evidence>
<keyword evidence="5" id="KW-1185">Reference proteome</keyword>
<gene>
    <name evidence="4" type="ORF">G5B36_24645</name>
    <name evidence="3" type="ORF">L0N08_12530</name>
</gene>
<dbReference type="GO" id="GO:0016853">
    <property type="term" value="F:isomerase activity"/>
    <property type="evidence" value="ECO:0007669"/>
    <property type="project" value="UniProtKB-KW"/>
</dbReference>
<evidence type="ECO:0000259" key="2">
    <source>
        <dbReference type="Pfam" id="PF01261"/>
    </source>
</evidence>
<evidence type="ECO:0000313" key="3">
    <source>
        <dbReference type="EMBL" id="MCG4746245.1"/>
    </source>
</evidence>
<feature type="domain" description="Xylose isomerase-like TIM barrel" evidence="2">
    <location>
        <begin position="23"/>
        <end position="278"/>
    </location>
</feature>
<dbReference type="InterPro" id="IPR050417">
    <property type="entry name" value="Sugar_Epim/Isomerase"/>
</dbReference>
<proteinExistence type="predicted"/>
<accession>A0AAW5BWC7</accession>
<dbReference type="Gene3D" id="3.20.20.150">
    <property type="entry name" value="Divalent-metal-dependent TIM barrel enzymes"/>
    <property type="match status" value="1"/>
</dbReference>
<evidence type="ECO:0000313" key="6">
    <source>
        <dbReference type="Proteomes" id="UP001299608"/>
    </source>
</evidence>
<reference evidence="3" key="3">
    <citation type="submission" date="2022-01" db="EMBL/GenBank/DDBJ databases">
        <title>Collection of gut derived symbiotic bacterial strains cultured from healthy donors.</title>
        <authorList>
            <person name="Lin H."/>
            <person name="Kohout C."/>
            <person name="Waligurski E."/>
            <person name="Pamer E.G."/>
        </authorList>
    </citation>
    <scope>NUCLEOTIDE SEQUENCE</scope>
    <source>
        <strain evidence="3">DFI.6.55</strain>
    </source>
</reference>
<reference evidence="4 5" key="1">
    <citation type="journal article" date="2020" name="Cell Host Microbe">
        <title>Functional and Genomic Variation between Human-Derived Isolates of Lachnospiraceae Reveals Inter- and Intra-Species Diversity.</title>
        <authorList>
            <person name="Sorbara M.T."/>
            <person name="Littmann E.R."/>
            <person name="Fontana E."/>
            <person name="Moody T.U."/>
            <person name="Kohout C.E."/>
            <person name="Gjonbalaj M."/>
            <person name="Eaton V."/>
            <person name="Seok R."/>
            <person name="Leiner I.M."/>
            <person name="Pamer E.G."/>
        </authorList>
    </citation>
    <scope>NUCLEOTIDE SEQUENCE [LARGE SCALE GENOMIC DNA]</scope>
    <source>
        <strain evidence="4 5">MSK.1.17</strain>
    </source>
</reference>
<dbReference type="Proteomes" id="UP001299608">
    <property type="component" value="Unassembled WGS sequence"/>
</dbReference>
<dbReference type="Pfam" id="PF01261">
    <property type="entry name" value="AP_endonuc_2"/>
    <property type="match status" value="1"/>
</dbReference>
<dbReference type="EMBL" id="JAKNGE010000014">
    <property type="protein sequence ID" value="MCG4746245.1"/>
    <property type="molecule type" value="Genomic_DNA"/>
</dbReference>
<dbReference type="InterPro" id="IPR013022">
    <property type="entry name" value="Xyl_isomerase-like_TIM-brl"/>
</dbReference>
<dbReference type="SUPFAM" id="SSF51658">
    <property type="entry name" value="Xylose isomerase-like"/>
    <property type="match status" value="1"/>
</dbReference>
<dbReference type="InterPro" id="IPR036237">
    <property type="entry name" value="Xyl_isomerase-like_sf"/>
</dbReference>
<keyword evidence="1 3" id="KW-0413">Isomerase</keyword>